<dbReference type="Pfam" id="PF01255">
    <property type="entry name" value="Prenyltransf"/>
    <property type="match status" value="1"/>
</dbReference>
<dbReference type="CDD" id="cd00475">
    <property type="entry name" value="Cis_IPPS"/>
    <property type="match status" value="1"/>
</dbReference>
<protein>
    <recommendedName>
        <fullName evidence="2">Isoprenyl transferase</fullName>
        <ecNumber evidence="2">2.5.1.-</ecNumber>
    </recommendedName>
</protein>
<dbReference type="NCBIfam" id="TIGR00055">
    <property type="entry name" value="uppS"/>
    <property type="match status" value="1"/>
</dbReference>
<gene>
    <name evidence="3" type="ORF">SAMN04487984_0446</name>
</gene>
<feature type="active site" evidence="2">
    <location>
        <position position="22"/>
    </location>
</feature>
<dbReference type="PROSITE" id="PS01066">
    <property type="entry name" value="UPP_SYNTHASE"/>
    <property type="match status" value="1"/>
</dbReference>
<dbReference type="NCBIfam" id="NF011405">
    <property type="entry name" value="PRK14830.1"/>
    <property type="match status" value="1"/>
</dbReference>
<keyword evidence="1 2" id="KW-0808">Transferase</keyword>
<feature type="active site" description="Proton acceptor" evidence="2">
    <location>
        <position position="70"/>
    </location>
</feature>
<dbReference type="Proteomes" id="UP000243884">
    <property type="component" value="Unassembled WGS sequence"/>
</dbReference>
<dbReference type="Gene3D" id="3.40.1180.10">
    <property type="entry name" value="Decaprenyl diphosphate synthase-like"/>
    <property type="match status" value="1"/>
</dbReference>
<dbReference type="GO" id="GO:0008834">
    <property type="term" value="F:ditrans,polycis-undecaprenyl-diphosphate synthase [(2E,6E)-farnesyl-diphosphate specific] activity"/>
    <property type="evidence" value="ECO:0007669"/>
    <property type="project" value="TreeGrafter"/>
</dbReference>
<feature type="binding site" evidence="2">
    <location>
        <begin position="23"/>
        <end position="26"/>
    </location>
    <ligand>
        <name>substrate</name>
    </ligand>
</feature>
<keyword evidence="2" id="KW-0460">Magnesium</keyword>
<feature type="binding site" evidence="2">
    <location>
        <begin position="199"/>
        <end position="201"/>
    </location>
    <ligand>
        <name>substrate</name>
    </ligand>
</feature>
<dbReference type="OrthoDB" id="4191603at2"/>
<dbReference type="EC" id="2.5.1.-" evidence="2"/>
<comment type="cofactor">
    <cofactor evidence="2">
        <name>Mg(2+)</name>
        <dbReference type="ChEBI" id="CHEBI:18420"/>
    </cofactor>
    <text evidence="2">Binds 2 magnesium ions per subunit.</text>
</comment>
<evidence type="ECO:0000256" key="1">
    <source>
        <dbReference type="ARBA" id="ARBA00022679"/>
    </source>
</evidence>
<dbReference type="AlphaFoldDB" id="A0A1W1Y8L7"/>
<dbReference type="GO" id="GO:0000287">
    <property type="term" value="F:magnesium ion binding"/>
    <property type="evidence" value="ECO:0007669"/>
    <property type="project" value="UniProtKB-UniRule"/>
</dbReference>
<dbReference type="FunFam" id="3.40.1180.10:FF:000001">
    <property type="entry name" value="(2E,6E)-farnesyl-diphosphate-specific ditrans,polycis-undecaprenyl-diphosphate synthase"/>
    <property type="match status" value="1"/>
</dbReference>
<dbReference type="PANTHER" id="PTHR10291">
    <property type="entry name" value="DEHYDRODOLICHYL DIPHOSPHATE SYNTHASE FAMILY MEMBER"/>
    <property type="match status" value="1"/>
</dbReference>
<feature type="binding site" evidence="2">
    <location>
        <position position="39"/>
    </location>
    <ligand>
        <name>substrate</name>
    </ligand>
</feature>
<reference evidence="4" key="1">
    <citation type="submission" date="2017-04" db="EMBL/GenBank/DDBJ databases">
        <authorList>
            <person name="Varghese N."/>
            <person name="Submissions S."/>
        </authorList>
    </citation>
    <scope>NUCLEOTIDE SEQUENCE [LARGE SCALE GENOMIC DNA]</scope>
    <source>
        <strain evidence="4">DSM 21500</strain>
    </source>
</reference>
<dbReference type="EMBL" id="FWXK01000002">
    <property type="protein sequence ID" value="SMC32171.1"/>
    <property type="molecule type" value="Genomic_DNA"/>
</dbReference>
<dbReference type="RefSeq" id="WP_084098091.1">
    <property type="nucleotide sequence ID" value="NZ_FWXK01000002.1"/>
</dbReference>
<sequence length="253" mass="28738">MKAKYTFNENLSVPKHVAVIMDGNGRWAQERGKKRTEGHYEGLMALRRVAIAAHKMGVKVVTAYAFSTENWKRPLSEVNYLMTLPKSLNDDVLPDLMKNNVQVRLTGSLDGVPKVTQKYIKNAIEKTHDNTGLIVNVAFNYGSRHDIVEATKAIVDDVQSGKLTTEQIDEALFAKHLATGHLGELSDPDFLIRSSGEVRLSNYLLWELAYSEMLFVDTKWPDFDEEVFKACIGEYQHRQRRYGKTGEQIETDE</sequence>
<accession>A0A1W1Y8L7</accession>
<dbReference type="InterPro" id="IPR001441">
    <property type="entry name" value="UPP_synth-like"/>
</dbReference>
<dbReference type="PANTHER" id="PTHR10291:SF0">
    <property type="entry name" value="DEHYDRODOLICHYL DIPHOSPHATE SYNTHASE 2"/>
    <property type="match status" value="1"/>
</dbReference>
<dbReference type="InterPro" id="IPR018520">
    <property type="entry name" value="UPP_synth-like_CS"/>
</dbReference>
<name>A0A1W1Y8L7_9LACT</name>
<feature type="binding site" evidence="2">
    <location>
        <position position="193"/>
    </location>
    <ligand>
        <name>substrate</name>
    </ligand>
</feature>
<evidence type="ECO:0000256" key="2">
    <source>
        <dbReference type="HAMAP-Rule" id="MF_01139"/>
    </source>
</evidence>
<evidence type="ECO:0000313" key="4">
    <source>
        <dbReference type="Proteomes" id="UP000243884"/>
    </source>
</evidence>
<feature type="binding site" evidence="2">
    <location>
        <position position="27"/>
    </location>
    <ligand>
        <name>substrate</name>
    </ligand>
</feature>
<dbReference type="HAMAP" id="MF_01139">
    <property type="entry name" value="ISPT"/>
    <property type="match status" value="1"/>
</dbReference>
<feature type="binding site" evidence="2">
    <location>
        <position position="71"/>
    </location>
    <ligand>
        <name>substrate</name>
    </ligand>
</feature>
<keyword evidence="2" id="KW-0479">Metal-binding</keyword>
<evidence type="ECO:0000313" key="3">
    <source>
        <dbReference type="EMBL" id="SMC32171.1"/>
    </source>
</evidence>
<dbReference type="GO" id="GO:0005829">
    <property type="term" value="C:cytosol"/>
    <property type="evidence" value="ECO:0007669"/>
    <property type="project" value="TreeGrafter"/>
</dbReference>
<dbReference type="GO" id="GO:0016094">
    <property type="term" value="P:polyprenol biosynthetic process"/>
    <property type="evidence" value="ECO:0007669"/>
    <property type="project" value="TreeGrafter"/>
</dbReference>
<feature type="binding site" evidence="2">
    <location>
        <position position="35"/>
    </location>
    <ligand>
        <name>substrate</name>
    </ligand>
</feature>
<dbReference type="InterPro" id="IPR036424">
    <property type="entry name" value="UPP_synth-like_sf"/>
</dbReference>
<dbReference type="SUPFAM" id="SSF64005">
    <property type="entry name" value="Undecaprenyl diphosphate synthase"/>
    <property type="match status" value="1"/>
</dbReference>
<proteinExistence type="inferred from homology"/>
<feature type="binding site" evidence="2">
    <location>
        <begin position="67"/>
        <end position="69"/>
    </location>
    <ligand>
        <name>substrate</name>
    </ligand>
</feature>
<dbReference type="GO" id="GO:0030145">
    <property type="term" value="F:manganese ion binding"/>
    <property type="evidence" value="ECO:0007669"/>
    <property type="project" value="TreeGrafter"/>
</dbReference>
<organism evidence="3 4">
    <name type="scientific">Aerococcus suis</name>
    <dbReference type="NCBI Taxonomy" id="371602"/>
    <lineage>
        <taxon>Bacteria</taxon>
        <taxon>Bacillati</taxon>
        <taxon>Bacillota</taxon>
        <taxon>Bacilli</taxon>
        <taxon>Lactobacillales</taxon>
        <taxon>Aerococcaceae</taxon>
        <taxon>Aerococcus</taxon>
    </lineage>
</organism>
<dbReference type="STRING" id="371602.SAMN04487984_0446"/>
<feature type="binding site" evidence="2">
    <location>
        <position position="73"/>
    </location>
    <ligand>
        <name>substrate</name>
    </ligand>
</feature>
<comment type="subunit">
    <text evidence="2">Homodimer.</text>
</comment>
<comment type="similarity">
    <text evidence="2">Belongs to the UPP synthase family.</text>
</comment>
<keyword evidence="4" id="KW-1185">Reference proteome</keyword>
<feature type="binding site" evidence="2">
    <location>
        <position position="212"/>
    </location>
    <ligand>
        <name>Mg(2+)</name>
        <dbReference type="ChEBI" id="CHEBI:18420"/>
    </ligand>
</feature>
<feature type="binding site" evidence="2">
    <location>
        <position position="22"/>
    </location>
    <ligand>
        <name>Mg(2+)</name>
        <dbReference type="ChEBI" id="CHEBI:18420"/>
    </ligand>
</feature>
<comment type="function">
    <text evidence="2">Catalyzes the condensation of isopentenyl diphosphate (IPP) with allylic pyrophosphates generating different type of terpenoids.</text>
</comment>